<reference evidence="1" key="1">
    <citation type="journal article" date="2020" name="Nature">
        <title>Giant virus diversity and host interactions through global metagenomics.</title>
        <authorList>
            <person name="Schulz F."/>
            <person name="Roux S."/>
            <person name="Paez-Espino D."/>
            <person name="Jungbluth S."/>
            <person name="Walsh D.A."/>
            <person name="Denef V.J."/>
            <person name="McMahon K.D."/>
            <person name="Konstantinidis K.T."/>
            <person name="Eloe-Fadrosh E.A."/>
            <person name="Kyrpides N.C."/>
            <person name="Woyke T."/>
        </authorList>
    </citation>
    <scope>NUCLEOTIDE SEQUENCE</scope>
    <source>
        <strain evidence="1">GVMAG-M-3300027736-24</strain>
    </source>
</reference>
<proteinExistence type="predicted"/>
<evidence type="ECO:0000313" key="1">
    <source>
        <dbReference type="EMBL" id="QHU05493.1"/>
    </source>
</evidence>
<organism evidence="1">
    <name type="scientific">viral metagenome</name>
    <dbReference type="NCBI Taxonomy" id="1070528"/>
    <lineage>
        <taxon>unclassified sequences</taxon>
        <taxon>metagenomes</taxon>
        <taxon>organismal metagenomes</taxon>
    </lineage>
</organism>
<protein>
    <submittedName>
        <fullName evidence="1">Uncharacterized protein</fullName>
    </submittedName>
</protein>
<accession>A0A6C0JJF5</accession>
<sequence length="142" mass="16894">MDLKQLYFLSKDVNILEKYDLPYTFFTEPQKILSEETCLNEIIRILTTCDFQFPNDSSDLCEFVEYKKGEKLTSPYKKVELSEAKIVKTPFIKHKNNDDSFIKLLCFMKAYASHTYTHKGCFKEYFKDVFDVFYNINLNDLK</sequence>
<dbReference type="AlphaFoldDB" id="A0A6C0JJF5"/>
<dbReference type="EMBL" id="MN740417">
    <property type="protein sequence ID" value="QHU05493.1"/>
    <property type="molecule type" value="Genomic_DNA"/>
</dbReference>
<name>A0A6C0JJF5_9ZZZZ</name>